<dbReference type="PANTHER" id="PTHR46091">
    <property type="entry name" value="BLR7054 PROTEIN"/>
    <property type="match status" value="1"/>
</dbReference>
<keyword evidence="11" id="KW-0560">Oxidoreductase</keyword>
<evidence type="ECO:0000256" key="11">
    <source>
        <dbReference type="ARBA" id="ARBA00023002"/>
    </source>
</evidence>
<evidence type="ECO:0000256" key="7">
    <source>
        <dbReference type="ARBA" id="ARBA00022729"/>
    </source>
</evidence>
<accession>A0A8B9PT70</accession>
<dbReference type="Gene3D" id="3.50.50.60">
    <property type="entry name" value="FAD/NAD(P)-binding domain"/>
    <property type="match status" value="2"/>
</dbReference>
<evidence type="ECO:0000256" key="12">
    <source>
        <dbReference type="ARBA" id="ARBA00023027"/>
    </source>
</evidence>
<dbReference type="GO" id="GO:0005789">
    <property type="term" value="C:endoplasmic reticulum membrane"/>
    <property type="evidence" value="ECO:0007669"/>
    <property type="project" value="UniProtKB-SubCell"/>
</dbReference>
<keyword evidence="8" id="KW-0256">Endoplasmic reticulum</keyword>
<feature type="domain" description="Amine oxidase" evidence="21">
    <location>
        <begin position="83"/>
        <end position="590"/>
    </location>
</feature>
<dbReference type="InterPro" id="IPR052206">
    <property type="entry name" value="Retinol_saturase"/>
</dbReference>
<keyword evidence="10" id="KW-0521">NADP</keyword>
<dbReference type="PRINTS" id="PR00411">
    <property type="entry name" value="PNDRDTASEI"/>
</dbReference>
<evidence type="ECO:0000256" key="4">
    <source>
        <dbReference type="ARBA" id="ARBA00004406"/>
    </source>
</evidence>
<reference evidence="22" key="2">
    <citation type="submission" date="2025-09" db="UniProtKB">
        <authorList>
            <consortium name="Ensembl"/>
        </authorList>
    </citation>
    <scope>IDENTIFICATION</scope>
</reference>
<evidence type="ECO:0000256" key="3">
    <source>
        <dbReference type="ARBA" id="ARBA00001974"/>
    </source>
</evidence>
<keyword evidence="13" id="KW-0443">Lipid metabolism</keyword>
<dbReference type="PANTHER" id="PTHR46091:SF1">
    <property type="entry name" value="ALL-TRANS-RETINOL 13,14-REDUCTASE"/>
    <property type="match status" value="1"/>
</dbReference>
<dbReference type="EC" id="1.3.99.23" evidence="15"/>
<dbReference type="Pfam" id="PF01593">
    <property type="entry name" value="Amino_oxidase"/>
    <property type="match status" value="1"/>
</dbReference>
<feature type="chain" id="PRO_5034190319" description="All-trans-retinol 13,14-reductase" evidence="20">
    <location>
        <begin position="32"/>
        <end position="653"/>
    </location>
</feature>
<protein>
    <recommendedName>
        <fullName evidence="16">All-trans-retinol 13,14-reductase</fullName>
        <ecNumber evidence="15">1.3.99.23</ecNumber>
    </recommendedName>
    <alternativeName>
        <fullName evidence="19">All-trans-13,14-dihydroretinol saturase</fullName>
    </alternativeName>
    <alternativeName>
        <fullName evidence="18">PPAR-alpha-regulated and starvation-induced gene protein</fullName>
    </alternativeName>
</protein>
<evidence type="ECO:0000256" key="6">
    <source>
        <dbReference type="ARBA" id="ARBA00022630"/>
    </source>
</evidence>
<sequence>MAPYGLLFLAAFLLLLLPALLLLLVARRVLGAAGSANPFAADARRPPAPLVTDKAARRKVLKAVFSAERVPARLDAVVVGSGIGGLAAAALLAKAGKRVLVLEQHGKLGGCCHTFSEKGYEFDVGIHYVGQMAEGSASRFLVDQLTEGQLQWAPLAPAFDAVVLGEPGGGRTYRLPAGERRYFDGLKRHFPRETAAIDAFERLLKSAAGGGGALLAILKMIPLPLARWLCRTGLLSRLSPFCRLASRSLREVVEGLTADRELRAVLSYIFPTYGVMPSRASFSLHAILVNHFLTGAWYPRGGASEIAFHTIAVIQRAGGDVLGRAPVSRILLDAEGKACGVSVKKGQEVVNVFAPVVISDAGIFNTYERLLPAEARALPEIQSQLRLVKHGEGGFSVFVGLKGTKEELGLEPTNYFIYPGNDLDEMMQRYLASSRDEAAKNIPLLFVTCPSAKDPTWEMRHPGKSTLAIVTFAKYEWFEEWKDEPVHKRGDSYEEAKQAFVDTIMKTVFKLYPSIEDRIEYLSGGTPLTNGHYIGSVRGEIYGAEQDLDRLRVEAIAALRARTAVPNLYLTGQDVCLGGFMGALQGAVLCGSAVLGRNLYVDVARLWRRCEKGERLRAAPELPSPVAECNGSAERAALASAAAVSAKPALKLF</sequence>
<evidence type="ECO:0000256" key="18">
    <source>
        <dbReference type="ARBA" id="ARBA00077112"/>
    </source>
</evidence>
<evidence type="ECO:0000256" key="9">
    <source>
        <dbReference type="ARBA" id="ARBA00022827"/>
    </source>
</evidence>
<evidence type="ECO:0000256" key="8">
    <source>
        <dbReference type="ARBA" id="ARBA00022824"/>
    </source>
</evidence>
<evidence type="ECO:0000256" key="2">
    <source>
        <dbReference type="ARBA" id="ARBA00001937"/>
    </source>
</evidence>
<comment type="cofactor">
    <cofactor evidence="1">
        <name>NAD(+)</name>
        <dbReference type="ChEBI" id="CHEBI:57540"/>
    </cofactor>
</comment>
<dbReference type="Proteomes" id="UP000694424">
    <property type="component" value="Unplaced"/>
</dbReference>
<keyword evidence="7 20" id="KW-0732">Signal</keyword>
<reference evidence="22" key="1">
    <citation type="submission" date="2025-08" db="UniProtKB">
        <authorList>
            <consortium name="Ensembl"/>
        </authorList>
    </citation>
    <scope>IDENTIFICATION</scope>
</reference>
<dbReference type="InterPro" id="IPR002937">
    <property type="entry name" value="Amino_oxidase"/>
</dbReference>
<dbReference type="GO" id="GO:0051786">
    <property type="term" value="F:all-trans-retinol 13,14-reductase activity"/>
    <property type="evidence" value="ECO:0007669"/>
    <property type="project" value="UniProtKB-EC"/>
</dbReference>
<evidence type="ECO:0000313" key="22">
    <source>
        <dbReference type="Ensembl" id="ENSAOWP00000011443.1"/>
    </source>
</evidence>
<evidence type="ECO:0000256" key="14">
    <source>
        <dbReference type="ARBA" id="ARBA00023136"/>
    </source>
</evidence>
<organism evidence="22 23">
    <name type="scientific">Apteryx owenii</name>
    <name type="common">Little spotted kiwi</name>
    <dbReference type="NCBI Taxonomy" id="8824"/>
    <lineage>
        <taxon>Eukaryota</taxon>
        <taxon>Metazoa</taxon>
        <taxon>Chordata</taxon>
        <taxon>Craniata</taxon>
        <taxon>Vertebrata</taxon>
        <taxon>Euteleostomi</taxon>
        <taxon>Archelosauria</taxon>
        <taxon>Archosauria</taxon>
        <taxon>Dinosauria</taxon>
        <taxon>Saurischia</taxon>
        <taxon>Theropoda</taxon>
        <taxon>Coelurosauria</taxon>
        <taxon>Aves</taxon>
        <taxon>Palaeognathae</taxon>
        <taxon>Apterygiformes</taxon>
        <taxon>Apterygidae</taxon>
        <taxon>Apteryx</taxon>
    </lineage>
</organism>
<keyword evidence="9" id="KW-0274">FAD</keyword>
<keyword evidence="12" id="KW-0520">NAD</keyword>
<dbReference type="SUPFAM" id="SSF51905">
    <property type="entry name" value="FAD/NAD(P)-binding domain"/>
    <property type="match status" value="1"/>
</dbReference>
<evidence type="ECO:0000256" key="16">
    <source>
        <dbReference type="ARBA" id="ARBA00041141"/>
    </source>
</evidence>
<dbReference type="AlphaFoldDB" id="A0A8B9PT70"/>
<dbReference type="InterPro" id="IPR036188">
    <property type="entry name" value="FAD/NAD-bd_sf"/>
</dbReference>
<evidence type="ECO:0000259" key="21">
    <source>
        <dbReference type="Pfam" id="PF01593"/>
    </source>
</evidence>
<evidence type="ECO:0000256" key="15">
    <source>
        <dbReference type="ARBA" id="ARBA00038979"/>
    </source>
</evidence>
<evidence type="ECO:0000256" key="1">
    <source>
        <dbReference type="ARBA" id="ARBA00001911"/>
    </source>
</evidence>
<proteinExistence type="inferred from homology"/>
<comment type="catalytic activity">
    <reaction evidence="17">
        <text>all-trans-13,14-dihydroretinol + A = all-trans-retinol + AH2</text>
        <dbReference type="Rhea" id="RHEA:19193"/>
        <dbReference type="ChEBI" id="CHEBI:13193"/>
        <dbReference type="ChEBI" id="CHEBI:17336"/>
        <dbReference type="ChEBI" id="CHEBI:17499"/>
        <dbReference type="ChEBI" id="CHEBI:52075"/>
        <dbReference type="EC" id="1.3.99.23"/>
    </reaction>
</comment>
<comment type="subcellular location">
    <subcellularLocation>
        <location evidence="4">Endoplasmic reticulum membrane</location>
        <topology evidence="4">Peripheral membrane protein</topology>
    </subcellularLocation>
</comment>
<keyword evidence="6" id="KW-0285">Flavoprotein</keyword>
<name>A0A8B9PT70_APTOW</name>
<evidence type="ECO:0000313" key="23">
    <source>
        <dbReference type="Proteomes" id="UP000694424"/>
    </source>
</evidence>
<evidence type="ECO:0000256" key="19">
    <source>
        <dbReference type="ARBA" id="ARBA00080843"/>
    </source>
</evidence>
<feature type="signal peptide" evidence="20">
    <location>
        <begin position="1"/>
        <end position="31"/>
    </location>
</feature>
<dbReference type="FunFam" id="3.50.50.60:FF:000139">
    <property type="entry name" value="All-trans-retinol 13,14-reductase"/>
    <property type="match status" value="1"/>
</dbReference>
<evidence type="ECO:0000256" key="17">
    <source>
        <dbReference type="ARBA" id="ARBA00048815"/>
    </source>
</evidence>
<evidence type="ECO:0000256" key="5">
    <source>
        <dbReference type="ARBA" id="ARBA00005855"/>
    </source>
</evidence>
<dbReference type="Ensembl" id="ENSAOWT00000013015.1">
    <property type="protein sequence ID" value="ENSAOWP00000011443.1"/>
    <property type="gene ID" value="ENSAOWG00000007867.1"/>
</dbReference>
<keyword evidence="14" id="KW-0472">Membrane</keyword>
<evidence type="ECO:0000256" key="20">
    <source>
        <dbReference type="SAM" id="SignalP"/>
    </source>
</evidence>
<comment type="cofactor">
    <cofactor evidence="2">
        <name>NADP(+)</name>
        <dbReference type="ChEBI" id="CHEBI:58349"/>
    </cofactor>
</comment>
<evidence type="ECO:0000256" key="10">
    <source>
        <dbReference type="ARBA" id="ARBA00022857"/>
    </source>
</evidence>
<comment type="similarity">
    <text evidence="5">Belongs to the carotenoid/retinoid oxidoreductase family. CrtISO subfamily.</text>
</comment>
<keyword evidence="23" id="KW-1185">Reference proteome</keyword>
<comment type="cofactor">
    <cofactor evidence="3">
        <name>FAD</name>
        <dbReference type="ChEBI" id="CHEBI:57692"/>
    </cofactor>
</comment>
<evidence type="ECO:0000256" key="13">
    <source>
        <dbReference type="ARBA" id="ARBA00023098"/>
    </source>
</evidence>
<dbReference type="FunFam" id="3.50.50.60:FF:000178">
    <property type="entry name" value="All-trans-retinol 13,14-reductase"/>
    <property type="match status" value="1"/>
</dbReference>